<dbReference type="GO" id="GO:0000272">
    <property type="term" value="P:polysaccharide catabolic process"/>
    <property type="evidence" value="ECO:0007669"/>
    <property type="project" value="UniProtKB-KW"/>
</dbReference>
<evidence type="ECO:0000256" key="2">
    <source>
        <dbReference type="ARBA" id="ARBA00009373"/>
    </source>
</evidence>
<evidence type="ECO:0000256" key="12">
    <source>
        <dbReference type="SAM" id="MobiDB-lite"/>
    </source>
</evidence>
<dbReference type="GO" id="GO:0008843">
    <property type="term" value="F:endochitinase activity"/>
    <property type="evidence" value="ECO:0007669"/>
    <property type="project" value="UniProtKB-EC"/>
</dbReference>
<evidence type="ECO:0000256" key="9">
    <source>
        <dbReference type="ARBA" id="ARBA00023277"/>
    </source>
</evidence>
<accession>A0AAV2DSB4</accession>
<dbReference type="PANTHER" id="PTHR22595">
    <property type="entry name" value="CHITINASE-RELATED"/>
    <property type="match status" value="1"/>
</dbReference>
<keyword evidence="7" id="KW-0146">Chitin degradation</keyword>
<evidence type="ECO:0000259" key="14">
    <source>
        <dbReference type="PROSITE" id="PS00773"/>
    </source>
</evidence>
<evidence type="ECO:0000256" key="11">
    <source>
        <dbReference type="ARBA" id="ARBA00023326"/>
    </source>
</evidence>
<feature type="compositionally biased region" description="Acidic residues" evidence="12">
    <location>
        <begin position="82"/>
        <end position="100"/>
    </location>
</feature>
<keyword evidence="10" id="KW-0326">Glycosidase</keyword>
<keyword evidence="16" id="KW-1185">Reference proteome</keyword>
<feature type="domain" description="Glycoside hydrolase family 19 catalytic" evidence="14">
    <location>
        <begin position="174"/>
        <end position="196"/>
    </location>
</feature>
<keyword evidence="5" id="KW-0378">Hydrolase</keyword>
<comment type="catalytic activity">
    <reaction evidence="1">
        <text>Random endo-hydrolysis of N-acetyl-beta-D-glucosaminide (1-&gt;4)-beta-linkages in chitin and chitodextrins.</text>
        <dbReference type="EC" id="3.2.1.14"/>
    </reaction>
</comment>
<keyword evidence="4" id="KW-0147">Chitin-binding</keyword>
<evidence type="ECO:0000313" key="16">
    <source>
        <dbReference type="Proteomes" id="UP001497516"/>
    </source>
</evidence>
<keyword evidence="6" id="KW-0611">Plant defense</keyword>
<name>A0AAV2DSB4_9ROSI</name>
<evidence type="ECO:0000256" key="6">
    <source>
        <dbReference type="ARBA" id="ARBA00022821"/>
    </source>
</evidence>
<dbReference type="GO" id="GO:0016998">
    <property type="term" value="P:cell wall macromolecule catabolic process"/>
    <property type="evidence" value="ECO:0007669"/>
    <property type="project" value="InterPro"/>
</dbReference>
<dbReference type="EC" id="3.2.1.14" evidence="3"/>
<feature type="region of interest" description="Disordered" evidence="12">
    <location>
        <begin position="82"/>
        <end position="140"/>
    </location>
</feature>
<organism evidence="15 16">
    <name type="scientific">Linum trigynum</name>
    <dbReference type="NCBI Taxonomy" id="586398"/>
    <lineage>
        <taxon>Eukaryota</taxon>
        <taxon>Viridiplantae</taxon>
        <taxon>Streptophyta</taxon>
        <taxon>Embryophyta</taxon>
        <taxon>Tracheophyta</taxon>
        <taxon>Spermatophyta</taxon>
        <taxon>Magnoliopsida</taxon>
        <taxon>eudicotyledons</taxon>
        <taxon>Gunneridae</taxon>
        <taxon>Pentapetalae</taxon>
        <taxon>rosids</taxon>
        <taxon>fabids</taxon>
        <taxon>Malpighiales</taxon>
        <taxon>Linaceae</taxon>
        <taxon>Linum</taxon>
    </lineage>
</organism>
<dbReference type="AlphaFoldDB" id="A0AAV2DSB4"/>
<dbReference type="EMBL" id="OZ034816">
    <property type="protein sequence ID" value="CAL1376531.1"/>
    <property type="molecule type" value="Genomic_DNA"/>
</dbReference>
<dbReference type="Proteomes" id="UP001497516">
    <property type="component" value="Chromosome 3"/>
</dbReference>
<evidence type="ECO:0000256" key="10">
    <source>
        <dbReference type="ARBA" id="ARBA00023295"/>
    </source>
</evidence>
<protein>
    <recommendedName>
        <fullName evidence="3">chitinase</fullName>
        <ecNumber evidence="3">3.2.1.14</ecNumber>
    </recommendedName>
</protein>
<keyword evidence="9" id="KW-0119">Carbohydrate metabolism</keyword>
<evidence type="ECO:0000256" key="13">
    <source>
        <dbReference type="SAM" id="SignalP"/>
    </source>
</evidence>
<sequence length="352" mass="38849">MAKLSTIVPFLFLLLAIALPLILAAASGDAAPTTTEADCFHRPDESDGDLLEASMPNDDDDVELEGEQLDDEGLFEDDMELESEQHDDEALLEDEDENDETGYIVMPTDHENDEEDDDTESSLSPSDESYSDLDSDEEEDINGREAAGKLGVAVDKVVTAAFFNSIIKNAGSTCKGKRFYTRAAFLTATKSYPEFGKQSSDAATKREIAAFFAHVTHETGSLCYVEEIKKATYCDRKATKWPCAPGKQYYGRGPLQLTWNYNYGPCGKANKFDGLKNPDIVAKNKVIAWKASLWFWKKSVRPVLKKGFAATIRAINGGECNGGNRPAVESRVKFYKKYCKRFGVKPGSNLSC</sequence>
<feature type="chain" id="PRO_5043886695" description="chitinase" evidence="13">
    <location>
        <begin position="25"/>
        <end position="352"/>
    </location>
</feature>
<dbReference type="InterPro" id="IPR000726">
    <property type="entry name" value="Glyco_hydro_19_cat"/>
</dbReference>
<gene>
    <name evidence="15" type="ORF">LTRI10_LOCUS18255</name>
</gene>
<feature type="signal peptide" evidence="13">
    <location>
        <begin position="1"/>
        <end position="24"/>
    </location>
</feature>
<keyword evidence="8" id="KW-1015">Disulfide bond</keyword>
<dbReference type="Gene3D" id="1.10.530.10">
    <property type="match status" value="1"/>
</dbReference>
<feature type="compositionally biased region" description="Acidic residues" evidence="12">
    <location>
        <begin position="129"/>
        <end position="140"/>
    </location>
</feature>
<dbReference type="PROSITE" id="PS00773">
    <property type="entry name" value="CHITINASE_19_1"/>
    <property type="match status" value="1"/>
</dbReference>
<proteinExistence type="inferred from homology"/>
<keyword evidence="13" id="KW-0732">Signal</keyword>
<reference evidence="15 16" key="1">
    <citation type="submission" date="2024-04" db="EMBL/GenBank/DDBJ databases">
        <authorList>
            <person name="Fracassetti M."/>
        </authorList>
    </citation>
    <scope>NUCLEOTIDE SEQUENCE [LARGE SCALE GENOMIC DNA]</scope>
</reference>
<dbReference type="GO" id="GO:0006952">
    <property type="term" value="P:defense response"/>
    <property type="evidence" value="ECO:0007669"/>
    <property type="project" value="UniProtKB-KW"/>
</dbReference>
<evidence type="ECO:0000256" key="5">
    <source>
        <dbReference type="ARBA" id="ARBA00022801"/>
    </source>
</evidence>
<evidence type="ECO:0000256" key="8">
    <source>
        <dbReference type="ARBA" id="ARBA00023157"/>
    </source>
</evidence>
<dbReference type="Pfam" id="PF00182">
    <property type="entry name" value="Glyco_hydro_19"/>
    <property type="match status" value="2"/>
</dbReference>
<keyword evidence="11" id="KW-0624">Polysaccharide degradation</keyword>
<comment type="similarity">
    <text evidence="2">Belongs to the glycosyl hydrolase 19 family. Chitinase class I subfamily.</text>
</comment>
<dbReference type="GO" id="GO:0008061">
    <property type="term" value="F:chitin binding"/>
    <property type="evidence" value="ECO:0007669"/>
    <property type="project" value="UniProtKB-KW"/>
</dbReference>
<dbReference type="PANTHER" id="PTHR22595:SF197">
    <property type="entry name" value="CHITINASE FAMILY PROTEIN"/>
    <property type="match status" value="1"/>
</dbReference>
<feature type="region of interest" description="Disordered" evidence="12">
    <location>
        <begin position="33"/>
        <end position="68"/>
    </location>
</feature>
<evidence type="ECO:0000256" key="1">
    <source>
        <dbReference type="ARBA" id="ARBA00000822"/>
    </source>
</evidence>
<dbReference type="GO" id="GO:0006032">
    <property type="term" value="P:chitin catabolic process"/>
    <property type="evidence" value="ECO:0007669"/>
    <property type="project" value="UniProtKB-KW"/>
</dbReference>
<dbReference type="Gene3D" id="3.30.20.10">
    <property type="entry name" value="Endochitinase, domain 2"/>
    <property type="match status" value="1"/>
</dbReference>
<dbReference type="FunFam" id="3.30.20.10:FF:000001">
    <property type="entry name" value="Endochitinase (Chitinase)"/>
    <property type="match status" value="1"/>
</dbReference>
<dbReference type="SUPFAM" id="SSF53955">
    <property type="entry name" value="Lysozyme-like"/>
    <property type="match status" value="1"/>
</dbReference>
<feature type="compositionally biased region" description="Acidic residues" evidence="12">
    <location>
        <begin position="57"/>
        <end position="68"/>
    </location>
</feature>
<evidence type="ECO:0000256" key="3">
    <source>
        <dbReference type="ARBA" id="ARBA00012729"/>
    </source>
</evidence>
<evidence type="ECO:0000313" key="15">
    <source>
        <dbReference type="EMBL" id="CAL1376531.1"/>
    </source>
</evidence>
<dbReference type="CDD" id="cd00325">
    <property type="entry name" value="chitinase_GH19"/>
    <property type="match status" value="1"/>
</dbReference>
<feature type="compositionally biased region" description="Acidic residues" evidence="12">
    <location>
        <begin position="111"/>
        <end position="120"/>
    </location>
</feature>
<dbReference type="InterPro" id="IPR023346">
    <property type="entry name" value="Lysozyme-like_dom_sf"/>
</dbReference>
<evidence type="ECO:0000256" key="7">
    <source>
        <dbReference type="ARBA" id="ARBA00023024"/>
    </source>
</evidence>
<evidence type="ECO:0000256" key="4">
    <source>
        <dbReference type="ARBA" id="ARBA00022669"/>
    </source>
</evidence>